<proteinExistence type="predicted"/>
<evidence type="ECO:0000313" key="2">
    <source>
        <dbReference type="Proteomes" id="UP000325255"/>
    </source>
</evidence>
<dbReference type="Proteomes" id="UP000325255">
    <property type="component" value="Unassembled WGS sequence"/>
</dbReference>
<dbReference type="AlphaFoldDB" id="A0A5M6ITG1"/>
<evidence type="ECO:0000313" key="1">
    <source>
        <dbReference type="EMBL" id="KAA5610838.1"/>
    </source>
</evidence>
<keyword evidence="2" id="KW-1185">Reference proteome</keyword>
<accession>A0A5M6ITG1</accession>
<name>A0A5M6ITG1_9PROT</name>
<dbReference type="RefSeq" id="WP_150042121.1">
    <property type="nucleotide sequence ID" value="NZ_OW485601.1"/>
</dbReference>
<comment type="caution">
    <text evidence="1">The sequence shown here is derived from an EMBL/GenBank/DDBJ whole genome shotgun (WGS) entry which is preliminary data.</text>
</comment>
<dbReference type="EMBL" id="VWPK01000027">
    <property type="protein sequence ID" value="KAA5610838.1"/>
    <property type="molecule type" value="Genomic_DNA"/>
</dbReference>
<organism evidence="1 2">
    <name type="scientific">Rhodovastum atsumiense</name>
    <dbReference type="NCBI Taxonomy" id="504468"/>
    <lineage>
        <taxon>Bacteria</taxon>
        <taxon>Pseudomonadati</taxon>
        <taxon>Pseudomonadota</taxon>
        <taxon>Alphaproteobacteria</taxon>
        <taxon>Acetobacterales</taxon>
        <taxon>Acetobacteraceae</taxon>
        <taxon>Rhodovastum</taxon>
    </lineage>
</organism>
<gene>
    <name evidence="1" type="ORF">F1189_17305</name>
</gene>
<sequence>MESGREVIAQDEGAETAMMASFRTARRTLAGHEAMAMVRKGQVCGIGSRDMKAQAACIAGLFQITA</sequence>
<reference evidence="1 2" key="1">
    <citation type="submission" date="2019-09" db="EMBL/GenBank/DDBJ databases">
        <title>Genome sequence of Rhodovastum atsumiense, a diverse member of the Acetobacteraceae family of non-sulfur purple photosynthetic bacteria.</title>
        <authorList>
            <person name="Meyer T."/>
            <person name="Kyndt J."/>
        </authorList>
    </citation>
    <scope>NUCLEOTIDE SEQUENCE [LARGE SCALE GENOMIC DNA]</scope>
    <source>
        <strain evidence="1 2">DSM 21279</strain>
    </source>
</reference>
<protein>
    <submittedName>
        <fullName evidence="1">Uncharacterized protein</fullName>
    </submittedName>
</protein>